<dbReference type="FunFam" id="3.30.450.20:FF:000099">
    <property type="entry name" value="Sensory box sensor histidine kinase"/>
    <property type="match status" value="1"/>
</dbReference>
<evidence type="ECO:0000256" key="14">
    <source>
        <dbReference type="ARBA" id="ARBA00022991"/>
    </source>
</evidence>
<feature type="domain" description="PAC" evidence="18">
    <location>
        <begin position="76"/>
        <end position="128"/>
    </location>
</feature>
<feature type="domain" description="PAS" evidence="17">
    <location>
        <begin position="3"/>
        <end position="64"/>
    </location>
</feature>
<dbReference type="PROSITE" id="PS50112">
    <property type="entry name" value="PAS"/>
    <property type="match status" value="2"/>
</dbReference>
<evidence type="ECO:0000256" key="11">
    <source>
        <dbReference type="ARBA" id="ARBA00022741"/>
    </source>
</evidence>
<keyword evidence="8" id="KW-0288">FMN</keyword>
<dbReference type="SMART" id="SM00091">
    <property type="entry name" value="PAS"/>
    <property type="match status" value="2"/>
</dbReference>
<evidence type="ECO:0000256" key="10">
    <source>
        <dbReference type="ARBA" id="ARBA00022737"/>
    </source>
</evidence>
<evidence type="ECO:0000256" key="6">
    <source>
        <dbReference type="ARBA" id="ARBA00022606"/>
    </source>
</evidence>
<evidence type="ECO:0000256" key="7">
    <source>
        <dbReference type="ARBA" id="ARBA00022630"/>
    </source>
</evidence>
<feature type="domain" description="PAC" evidence="18">
    <location>
        <begin position="202"/>
        <end position="254"/>
    </location>
</feature>
<keyword evidence="13" id="KW-0067">ATP-binding</keyword>
<dbReference type="InterPro" id="IPR013655">
    <property type="entry name" value="PAS_fold_3"/>
</dbReference>
<keyword evidence="12" id="KW-0418">Kinase</keyword>
<sequence length="447" mass="50320">MQLETHFAAIVQNSFDAIVSKDLHGTVTSWNPAAERIFGWSAEEMIGSPIRRIIPAELHHEEDQILERIKSGAIVSRFETKRLHKDGRLVPIEITLSPIRDSLGNVVGASKIAGDISETVELRTRIADSELQFRMLANNIAQLAWIAQPDGTIFWYNDRWYEYTGTTLDQMFGWGWTKVHHPDHVERVKNRIQQSWDTGIEWEDTFPLRGRDGSYRWFLSRAKPFLDDNGKIWRWFGTNTDITEQRQNEETIRLLMDEVNHRAKNMVTVVQAMVARTADRPFSTALTGRLLALSRNQDILTKREWRGAPIGELIRSQLAVAADLIGDRIVLKGELEFTLSPSASEAIGLAIHELATNATKYGALSQPTGRISISCSVVDEAGRKMLRIDWDELDGPAVSPPARTGFGTVMIDRNPRAALGADVQIGFPQSGFFWKLVAPVETVRPAQ</sequence>
<dbReference type="GO" id="GO:0009881">
    <property type="term" value="F:photoreceptor activity"/>
    <property type="evidence" value="ECO:0007669"/>
    <property type="project" value="UniProtKB-KW"/>
</dbReference>
<accession>A0A2U8Q3U8</accession>
<evidence type="ECO:0000256" key="16">
    <source>
        <dbReference type="ARBA" id="ARBA00023170"/>
    </source>
</evidence>
<evidence type="ECO:0000256" key="5">
    <source>
        <dbReference type="ARBA" id="ARBA00022553"/>
    </source>
</evidence>
<keyword evidence="5" id="KW-0597">Phosphoprotein</keyword>
<keyword evidence="14" id="KW-0157">Chromophore</keyword>
<reference evidence="19 20" key="2">
    <citation type="journal article" date="2019" name="Int. J. Syst. Evol. Microbiol.">
        <title>Description and complete genome sequence of Bradyrhizobium amphicarpaeae sp. nov., harbouring photosystem and nitrogen-fixation genes.</title>
        <authorList>
            <person name="Bromfield E.S.P."/>
            <person name="Cloutier S."/>
            <person name="Nguyen H.D.T."/>
        </authorList>
    </citation>
    <scope>NUCLEOTIDE SEQUENCE [LARGE SCALE GENOMIC DNA]</scope>
    <source>
        <strain evidence="19 20">39S1MB</strain>
    </source>
</reference>
<dbReference type="OrthoDB" id="341208at2"/>
<dbReference type="InterPro" id="IPR035965">
    <property type="entry name" value="PAS-like_dom_sf"/>
</dbReference>
<dbReference type="Gene3D" id="3.30.565.10">
    <property type="entry name" value="Histidine kinase-like ATPase, C-terminal domain"/>
    <property type="match status" value="1"/>
</dbReference>
<keyword evidence="4" id="KW-0600">Photoreceptor protein</keyword>
<keyword evidence="6" id="KW-0716">Sensory transduction</keyword>
<dbReference type="Pfam" id="PF00989">
    <property type="entry name" value="PAS"/>
    <property type="match status" value="1"/>
</dbReference>
<dbReference type="InterPro" id="IPR001610">
    <property type="entry name" value="PAC"/>
</dbReference>
<keyword evidence="20" id="KW-1185">Reference proteome</keyword>
<dbReference type="GO" id="GO:0004673">
    <property type="term" value="F:protein histidine kinase activity"/>
    <property type="evidence" value="ECO:0007669"/>
    <property type="project" value="UniProtKB-EC"/>
</dbReference>
<keyword evidence="11" id="KW-0547">Nucleotide-binding</keyword>
<evidence type="ECO:0000256" key="15">
    <source>
        <dbReference type="ARBA" id="ARBA00023026"/>
    </source>
</evidence>
<dbReference type="GO" id="GO:0005524">
    <property type="term" value="F:ATP binding"/>
    <property type="evidence" value="ECO:0007669"/>
    <property type="project" value="UniProtKB-KW"/>
</dbReference>
<evidence type="ECO:0000259" key="18">
    <source>
        <dbReference type="PROSITE" id="PS50113"/>
    </source>
</evidence>
<dbReference type="Gene3D" id="3.30.450.20">
    <property type="entry name" value="PAS domain"/>
    <property type="match status" value="2"/>
</dbReference>
<dbReference type="PANTHER" id="PTHR41523:SF7">
    <property type="entry name" value="HISTIDINE KINASE"/>
    <property type="match status" value="1"/>
</dbReference>
<dbReference type="KEGG" id="brq:CIT40_13285"/>
<dbReference type="InterPro" id="IPR000700">
    <property type="entry name" value="PAS-assoc_C"/>
</dbReference>
<dbReference type="NCBIfam" id="TIGR00229">
    <property type="entry name" value="sensory_box"/>
    <property type="match status" value="2"/>
</dbReference>
<keyword evidence="9" id="KW-0808">Transferase</keyword>
<dbReference type="CDD" id="cd00130">
    <property type="entry name" value="PAS"/>
    <property type="match status" value="2"/>
</dbReference>
<dbReference type="InterPro" id="IPR011102">
    <property type="entry name" value="Sig_transdc_His_kinase_HWE"/>
</dbReference>
<dbReference type="InterPro" id="IPR013767">
    <property type="entry name" value="PAS_fold"/>
</dbReference>
<proteinExistence type="predicted"/>
<dbReference type="InterPro" id="IPR000014">
    <property type="entry name" value="PAS"/>
</dbReference>
<evidence type="ECO:0000313" key="19">
    <source>
        <dbReference type="EMBL" id="AWM04661.1"/>
    </source>
</evidence>
<protein>
    <recommendedName>
        <fullName evidence="3">Blue-light-activated histidine kinase</fullName>
        <ecNumber evidence="2">2.7.13.3</ecNumber>
    </recommendedName>
</protein>
<dbReference type="InterPro" id="IPR036890">
    <property type="entry name" value="HATPase_C_sf"/>
</dbReference>
<evidence type="ECO:0000259" key="17">
    <source>
        <dbReference type="PROSITE" id="PS50112"/>
    </source>
</evidence>
<dbReference type="Pfam" id="PF08447">
    <property type="entry name" value="PAS_3"/>
    <property type="match status" value="1"/>
</dbReference>
<evidence type="ECO:0000256" key="13">
    <source>
        <dbReference type="ARBA" id="ARBA00022840"/>
    </source>
</evidence>
<name>A0A2U8Q3U8_9BRAD</name>
<evidence type="ECO:0000256" key="12">
    <source>
        <dbReference type="ARBA" id="ARBA00022777"/>
    </source>
</evidence>
<evidence type="ECO:0000256" key="8">
    <source>
        <dbReference type="ARBA" id="ARBA00022643"/>
    </source>
</evidence>
<comment type="catalytic activity">
    <reaction evidence="1">
        <text>ATP + protein L-histidine = ADP + protein N-phospho-L-histidine.</text>
        <dbReference type="EC" id="2.7.13.3"/>
    </reaction>
</comment>
<dbReference type="EC" id="2.7.13.3" evidence="2"/>
<dbReference type="EMBL" id="CP029426">
    <property type="protein sequence ID" value="AWM04661.1"/>
    <property type="molecule type" value="Genomic_DNA"/>
</dbReference>
<dbReference type="AlphaFoldDB" id="A0A2U8Q3U8"/>
<organism evidence="19 20">
    <name type="scientific">Bradyrhizobium amphicarpaeae</name>
    <dbReference type="NCBI Taxonomy" id="1404768"/>
    <lineage>
        <taxon>Bacteria</taxon>
        <taxon>Pseudomonadati</taxon>
        <taxon>Pseudomonadota</taxon>
        <taxon>Alphaproteobacteria</taxon>
        <taxon>Hyphomicrobiales</taxon>
        <taxon>Nitrobacteraceae</taxon>
        <taxon>Bradyrhizobium</taxon>
    </lineage>
</organism>
<dbReference type="PROSITE" id="PS50113">
    <property type="entry name" value="PAC"/>
    <property type="match status" value="2"/>
</dbReference>
<dbReference type="Proteomes" id="UP000215884">
    <property type="component" value="Chromosome"/>
</dbReference>
<dbReference type="SMART" id="SM00086">
    <property type="entry name" value="PAC"/>
    <property type="match status" value="2"/>
</dbReference>
<dbReference type="PANTHER" id="PTHR41523">
    <property type="entry name" value="TWO-COMPONENT SYSTEM SENSOR PROTEIN"/>
    <property type="match status" value="1"/>
</dbReference>
<evidence type="ECO:0000256" key="3">
    <source>
        <dbReference type="ARBA" id="ARBA00021740"/>
    </source>
</evidence>
<dbReference type="GO" id="GO:0006355">
    <property type="term" value="P:regulation of DNA-templated transcription"/>
    <property type="evidence" value="ECO:0007669"/>
    <property type="project" value="InterPro"/>
</dbReference>
<keyword evidence="7" id="KW-0285">Flavoprotein</keyword>
<reference evidence="19 20" key="1">
    <citation type="journal article" date="2017" name="Syst. Appl. Microbiol.">
        <title>Soybeans inoculated with root zone soils of Canadian native legumes harbour diverse and novel Bradyrhizobium spp. that possess agricultural potential.</title>
        <authorList>
            <person name="Bromfield E.S.P."/>
            <person name="Cloutier S."/>
            <person name="Tambong J.T."/>
            <person name="Tran Thi T.V."/>
        </authorList>
    </citation>
    <scope>NUCLEOTIDE SEQUENCE [LARGE SCALE GENOMIC DNA]</scope>
    <source>
        <strain evidence="19 20">39S1MB</strain>
    </source>
</reference>
<evidence type="ECO:0000313" key="20">
    <source>
        <dbReference type="Proteomes" id="UP000215884"/>
    </source>
</evidence>
<dbReference type="SUPFAM" id="SSF55785">
    <property type="entry name" value="PYP-like sensor domain (PAS domain)"/>
    <property type="match status" value="2"/>
</dbReference>
<dbReference type="RefSeq" id="WP_094896783.1">
    <property type="nucleotide sequence ID" value="NZ_CP029426.2"/>
</dbReference>
<evidence type="ECO:0000256" key="4">
    <source>
        <dbReference type="ARBA" id="ARBA00022543"/>
    </source>
</evidence>
<evidence type="ECO:0000256" key="2">
    <source>
        <dbReference type="ARBA" id="ARBA00012438"/>
    </source>
</evidence>
<feature type="domain" description="PAS" evidence="17">
    <location>
        <begin position="129"/>
        <end position="199"/>
    </location>
</feature>
<dbReference type="Pfam" id="PF07536">
    <property type="entry name" value="HWE_HK"/>
    <property type="match status" value="1"/>
</dbReference>
<gene>
    <name evidence="19" type="ORF">CIT40_13285</name>
</gene>
<keyword evidence="10" id="KW-0677">Repeat</keyword>
<evidence type="ECO:0000256" key="9">
    <source>
        <dbReference type="ARBA" id="ARBA00022679"/>
    </source>
</evidence>
<evidence type="ECO:0000256" key="1">
    <source>
        <dbReference type="ARBA" id="ARBA00000085"/>
    </source>
</evidence>
<keyword evidence="16" id="KW-0675">Receptor</keyword>
<dbReference type="SMART" id="SM00911">
    <property type="entry name" value="HWE_HK"/>
    <property type="match status" value="1"/>
</dbReference>
<keyword evidence="15" id="KW-0843">Virulence</keyword>